<evidence type="ECO:0000256" key="1">
    <source>
        <dbReference type="ARBA" id="ARBA00022741"/>
    </source>
</evidence>
<sequence>MRRVRCSPRVHIFLPQRCLSRPTLLNCEYSTKSRFVKKMEPRFLFDTHSHAHDDLAHLDDIPELDVDKVALMGTSQNDWGVVERLHRAKPDKVLAAFGVHPYFAHRLAEGWLEELREKLVANPRAIRVLTADMVDTKTSENALRIALEAREMGIDTITELEYQAGTFHPPIERDVENIHANLDKGDRLMRGIESFGGYLKNKFSSATQIRGTGTAIERKIEWQKRRPEKIDIPVLLKHKNDLLTPATLRIETAQFSVLNESMSKIRGMTWQYEDVLELVVRSRPLHLDVRFGAKLPRFRLVSSYIQPIVNELYFRCTEVWVHVLSYVDVERVVNCMSFVSPGFYALATEPQLWHRLVRRYFPSVVNLYEGDPDGWRKTFIAQASSKRPRFCLLGKVDCGKSTLIGRILVGLGAATEQEVQRNSDEANLVGVRTYKLKYAWISDRLKLERERGITIDWHTRECTLSSDREIEIVDLPGHCDFIKNTSIGASMADVAILVAPVHQYHINAGLTNGQMHCLLLDSRDTRLVVPPEHLVLAKSANVSKVIVAVNRMDDPAVFHMSHSHFEIIKDCVMQMAAGAGFEPEDLVVLPISAWSGENVVYPPSSLPWYEGPMLFDVMEQGDVFVEPYARKAALGTVLVSDMGPITAYGRIESVFRHGQGTTS</sequence>
<keyword evidence="5" id="KW-1185">Reference proteome</keyword>
<dbReference type="InterPro" id="IPR036047">
    <property type="entry name" value="F-box-like_dom_sf"/>
</dbReference>
<evidence type="ECO:0000313" key="5">
    <source>
        <dbReference type="Proteomes" id="UP000011083"/>
    </source>
</evidence>
<dbReference type="GO" id="GO:0003746">
    <property type="term" value="F:translation elongation factor activity"/>
    <property type="evidence" value="ECO:0007669"/>
    <property type="project" value="UniProtKB-KW"/>
</dbReference>
<dbReference type="InterPro" id="IPR027417">
    <property type="entry name" value="P-loop_NTPase"/>
</dbReference>
<dbReference type="Proteomes" id="UP000011083">
    <property type="component" value="Unassembled WGS sequence"/>
</dbReference>
<dbReference type="KEGG" id="acan:ACA1_129540"/>
<reference evidence="4 5" key="1">
    <citation type="journal article" date="2013" name="Genome Biol.">
        <title>Genome of Acanthamoeba castellanii highlights extensive lateral gene transfer and early evolution of tyrosine kinase signaling.</title>
        <authorList>
            <person name="Clarke M."/>
            <person name="Lohan A.J."/>
            <person name="Liu B."/>
            <person name="Lagkouvardos I."/>
            <person name="Roy S."/>
            <person name="Zafar N."/>
            <person name="Bertelli C."/>
            <person name="Schilde C."/>
            <person name="Kianianmomeni A."/>
            <person name="Burglin T.R."/>
            <person name="Frech C."/>
            <person name="Turcotte B."/>
            <person name="Kopec K.O."/>
            <person name="Synnott J.M."/>
            <person name="Choo C."/>
            <person name="Paponov I."/>
            <person name="Finkler A."/>
            <person name="Soon Heng Tan C."/>
            <person name="Hutchins A.P."/>
            <person name="Weinmeier T."/>
            <person name="Rattei T."/>
            <person name="Chu J.S."/>
            <person name="Gimenez G."/>
            <person name="Irimia M."/>
            <person name="Rigden D.J."/>
            <person name="Fitzpatrick D.A."/>
            <person name="Lorenzo-Morales J."/>
            <person name="Bateman A."/>
            <person name="Chiu C.H."/>
            <person name="Tang P."/>
            <person name="Hegemann P."/>
            <person name="Fromm H."/>
            <person name="Raoult D."/>
            <person name="Greub G."/>
            <person name="Miranda-Saavedra D."/>
            <person name="Chen N."/>
            <person name="Nash P."/>
            <person name="Ginger M.L."/>
            <person name="Horn M."/>
            <person name="Schaap P."/>
            <person name="Caler L."/>
            <person name="Loftus B."/>
        </authorList>
    </citation>
    <scope>NUCLEOTIDE SEQUENCE [LARGE SCALE GENOMIC DNA]</scope>
    <source>
        <strain evidence="4 5">Neff</strain>
    </source>
</reference>
<dbReference type="GO" id="GO:0005525">
    <property type="term" value="F:GTP binding"/>
    <property type="evidence" value="ECO:0007669"/>
    <property type="project" value="UniProtKB-KW"/>
</dbReference>
<dbReference type="GeneID" id="14915476"/>
<keyword evidence="2" id="KW-0342">GTP-binding</keyword>
<keyword evidence="4" id="KW-0251">Elongation factor</keyword>
<dbReference type="SUPFAM" id="SSF52540">
    <property type="entry name" value="P-loop containing nucleoside triphosphate hydrolases"/>
    <property type="match status" value="1"/>
</dbReference>
<dbReference type="SUPFAM" id="SSF51556">
    <property type="entry name" value="Metallo-dependent hydrolases"/>
    <property type="match status" value="1"/>
</dbReference>
<evidence type="ECO:0000256" key="2">
    <source>
        <dbReference type="ARBA" id="ARBA00023134"/>
    </source>
</evidence>
<feature type="domain" description="Tr-type G" evidence="3">
    <location>
        <begin position="385"/>
        <end position="628"/>
    </location>
</feature>
<evidence type="ECO:0000313" key="4">
    <source>
        <dbReference type="EMBL" id="ELR14829.1"/>
    </source>
</evidence>
<dbReference type="Gene3D" id="3.40.50.300">
    <property type="entry name" value="P-loop containing nucleotide triphosphate hydrolases"/>
    <property type="match status" value="1"/>
</dbReference>
<dbReference type="STRING" id="1257118.L8GNX0"/>
<dbReference type="Gene3D" id="1.20.1280.50">
    <property type="match status" value="1"/>
</dbReference>
<accession>L8GNX0</accession>
<dbReference type="InterPro" id="IPR032466">
    <property type="entry name" value="Metal_Hydrolase"/>
</dbReference>
<dbReference type="VEuPathDB" id="AmoebaDB:ACA1_129540"/>
<dbReference type="PROSITE" id="PS51722">
    <property type="entry name" value="G_TR_2"/>
    <property type="match status" value="1"/>
</dbReference>
<protein>
    <submittedName>
        <fullName evidence="4">Elongation factor Tu GTP binding domain containing protein</fullName>
    </submittedName>
</protein>
<dbReference type="SUPFAM" id="SSF58038">
    <property type="entry name" value="SNARE fusion complex"/>
    <property type="match status" value="1"/>
</dbReference>
<organism evidence="4 5">
    <name type="scientific">Acanthamoeba castellanii (strain ATCC 30010 / Neff)</name>
    <dbReference type="NCBI Taxonomy" id="1257118"/>
    <lineage>
        <taxon>Eukaryota</taxon>
        <taxon>Amoebozoa</taxon>
        <taxon>Discosea</taxon>
        <taxon>Longamoebia</taxon>
        <taxon>Centramoebida</taxon>
        <taxon>Acanthamoebidae</taxon>
        <taxon>Acanthamoeba</taxon>
    </lineage>
</organism>
<keyword evidence="4" id="KW-0648">Protein biosynthesis</keyword>
<dbReference type="Gene3D" id="1.20.5.110">
    <property type="match status" value="1"/>
</dbReference>
<dbReference type="SUPFAM" id="SSF81383">
    <property type="entry name" value="F-box domain"/>
    <property type="match status" value="1"/>
</dbReference>
<gene>
    <name evidence="4" type="ORF">ACA1_129540</name>
</gene>
<dbReference type="Pfam" id="PF00009">
    <property type="entry name" value="GTP_EFTU"/>
    <property type="match status" value="1"/>
</dbReference>
<keyword evidence="1" id="KW-0547">Nucleotide-binding</keyword>
<dbReference type="RefSeq" id="XP_004336842.1">
    <property type="nucleotide sequence ID" value="XM_004336794.1"/>
</dbReference>
<dbReference type="OrthoDB" id="342024at2759"/>
<dbReference type="Gene3D" id="3.20.20.140">
    <property type="entry name" value="Metal-dependent hydrolases"/>
    <property type="match status" value="1"/>
</dbReference>
<evidence type="ECO:0000259" key="3">
    <source>
        <dbReference type="PROSITE" id="PS51722"/>
    </source>
</evidence>
<dbReference type="EMBL" id="KB008043">
    <property type="protein sequence ID" value="ELR14829.1"/>
    <property type="molecule type" value="Genomic_DNA"/>
</dbReference>
<proteinExistence type="predicted"/>
<dbReference type="PRINTS" id="PR00315">
    <property type="entry name" value="ELONGATNFCT"/>
</dbReference>
<name>L8GNX0_ACACF</name>
<dbReference type="PANTHER" id="PTHR23115">
    <property type="entry name" value="TRANSLATION FACTOR"/>
    <property type="match status" value="1"/>
</dbReference>
<dbReference type="AlphaFoldDB" id="L8GNX0"/>
<dbReference type="GO" id="GO:0003924">
    <property type="term" value="F:GTPase activity"/>
    <property type="evidence" value="ECO:0007669"/>
    <property type="project" value="InterPro"/>
</dbReference>
<dbReference type="InterPro" id="IPR050100">
    <property type="entry name" value="TRAFAC_GTPase_members"/>
</dbReference>
<dbReference type="InterPro" id="IPR000795">
    <property type="entry name" value="T_Tr_GTP-bd_dom"/>
</dbReference>